<organism evidence="15 16">
    <name type="scientific">Tannerella forsythia</name>
    <name type="common">Bacteroides forsythus</name>
    <dbReference type="NCBI Taxonomy" id="28112"/>
    <lineage>
        <taxon>Bacteria</taxon>
        <taxon>Pseudomonadati</taxon>
        <taxon>Bacteroidota</taxon>
        <taxon>Bacteroidia</taxon>
        <taxon>Bacteroidales</taxon>
        <taxon>Tannerellaceae</taxon>
        <taxon>Tannerella</taxon>
    </lineage>
</organism>
<dbReference type="PANTHER" id="PTHR30069:SF29">
    <property type="entry name" value="HEMOGLOBIN AND HEMOGLOBIN-HAPTOGLOBIN-BINDING PROTEIN 1-RELATED"/>
    <property type="match status" value="1"/>
</dbReference>
<dbReference type="Gene3D" id="2.40.170.20">
    <property type="entry name" value="TonB-dependent receptor, beta-barrel domain"/>
    <property type="match status" value="1"/>
</dbReference>
<dbReference type="Pfam" id="PF13715">
    <property type="entry name" value="CarbopepD_reg_2"/>
    <property type="match status" value="1"/>
</dbReference>
<dbReference type="InterPro" id="IPR036942">
    <property type="entry name" value="Beta-barrel_TonB_sf"/>
</dbReference>
<feature type="signal peptide" evidence="12">
    <location>
        <begin position="1"/>
        <end position="41"/>
    </location>
</feature>
<dbReference type="InterPro" id="IPR039426">
    <property type="entry name" value="TonB-dep_rcpt-like"/>
</dbReference>
<evidence type="ECO:0000256" key="12">
    <source>
        <dbReference type="SAM" id="SignalP"/>
    </source>
</evidence>
<keyword evidence="8 15" id="KW-0675">Receptor</keyword>
<dbReference type="GO" id="GO:0044718">
    <property type="term" value="P:siderophore transmembrane transport"/>
    <property type="evidence" value="ECO:0007669"/>
    <property type="project" value="TreeGrafter"/>
</dbReference>
<evidence type="ECO:0000256" key="6">
    <source>
        <dbReference type="ARBA" id="ARBA00023077"/>
    </source>
</evidence>
<gene>
    <name evidence="15" type="primary">susC_8</name>
    <name evidence="15" type="ORF">TFUB20_00460</name>
</gene>
<evidence type="ECO:0000256" key="7">
    <source>
        <dbReference type="ARBA" id="ARBA00023136"/>
    </source>
</evidence>
<feature type="domain" description="TonB-dependent receptor plug" evidence="14">
    <location>
        <begin position="179"/>
        <end position="295"/>
    </location>
</feature>
<dbReference type="Gene3D" id="2.170.130.10">
    <property type="entry name" value="TonB-dependent receptor, plug domain"/>
    <property type="match status" value="1"/>
</dbReference>
<dbReference type="RefSeq" id="WP_081328179.1">
    <property type="nucleotide sequence ID" value="NZ_FMMM01000021.1"/>
</dbReference>
<reference evidence="15 16" key="1">
    <citation type="submission" date="2016-09" db="EMBL/GenBank/DDBJ databases">
        <authorList>
            <person name="Capua I."/>
            <person name="De Benedictis P."/>
            <person name="Joannis T."/>
            <person name="Lombin L.H."/>
            <person name="Cattoli G."/>
        </authorList>
    </citation>
    <scope>NUCLEOTIDE SEQUENCE [LARGE SCALE GENOMIC DNA]</scope>
    <source>
        <strain evidence="15 16">UB20</strain>
    </source>
</reference>
<evidence type="ECO:0000259" key="14">
    <source>
        <dbReference type="Pfam" id="PF07715"/>
    </source>
</evidence>
<dbReference type="InterPro" id="IPR008969">
    <property type="entry name" value="CarboxyPept-like_regulatory"/>
</dbReference>
<evidence type="ECO:0000313" key="16">
    <source>
        <dbReference type="Proteomes" id="UP000182057"/>
    </source>
</evidence>
<evidence type="ECO:0000256" key="10">
    <source>
        <dbReference type="PROSITE-ProRule" id="PRU01360"/>
    </source>
</evidence>
<evidence type="ECO:0000256" key="9">
    <source>
        <dbReference type="ARBA" id="ARBA00023237"/>
    </source>
</evidence>
<proteinExistence type="inferred from homology"/>
<dbReference type="InterPro" id="IPR012910">
    <property type="entry name" value="Plug_dom"/>
</dbReference>
<keyword evidence="6 11" id="KW-0798">TonB box</keyword>
<dbReference type="GO" id="GO:0009279">
    <property type="term" value="C:cell outer membrane"/>
    <property type="evidence" value="ECO:0007669"/>
    <property type="project" value="UniProtKB-SubCell"/>
</dbReference>
<keyword evidence="2 10" id="KW-0813">Transport</keyword>
<evidence type="ECO:0000259" key="13">
    <source>
        <dbReference type="Pfam" id="PF00593"/>
    </source>
</evidence>
<dbReference type="NCBIfam" id="TIGR04057">
    <property type="entry name" value="SusC_RagA_signa"/>
    <property type="match status" value="1"/>
</dbReference>
<dbReference type="InterPro" id="IPR000531">
    <property type="entry name" value="Beta-barrel_TonB"/>
</dbReference>
<dbReference type="OrthoDB" id="9768177at2"/>
<dbReference type="Pfam" id="PF00593">
    <property type="entry name" value="TonB_dep_Rec_b-barrel"/>
    <property type="match status" value="1"/>
</dbReference>
<keyword evidence="3 10" id="KW-1134">Transmembrane beta strand</keyword>
<dbReference type="InterPro" id="IPR023996">
    <property type="entry name" value="TonB-dep_OMP_SusC/RagA"/>
</dbReference>
<comment type="subcellular location">
    <subcellularLocation>
        <location evidence="1 10">Cell outer membrane</location>
        <topology evidence="1 10">Multi-pass membrane protein</topology>
    </subcellularLocation>
</comment>
<keyword evidence="5 12" id="KW-0732">Signal</keyword>
<dbReference type="Gene3D" id="2.60.40.1120">
    <property type="entry name" value="Carboxypeptidase-like, regulatory domain"/>
    <property type="match status" value="1"/>
</dbReference>
<dbReference type="GO" id="GO:0015344">
    <property type="term" value="F:siderophore uptake transmembrane transporter activity"/>
    <property type="evidence" value="ECO:0007669"/>
    <property type="project" value="TreeGrafter"/>
</dbReference>
<evidence type="ECO:0000256" key="2">
    <source>
        <dbReference type="ARBA" id="ARBA00022448"/>
    </source>
</evidence>
<keyword evidence="7 10" id="KW-0472">Membrane</keyword>
<dbReference type="InterPro" id="IPR023997">
    <property type="entry name" value="TonB-dep_OMP_SusC/RagA_CS"/>
</dbReference>
<evidence type="ECO:0000256" key="3">
    <source>
        <dbReference type="ARBA" id="ARBA00022452"/>
    </source>
</evidence>
<comment type="similarity">
    <text evidence="10 11">Belongs to the TonB-dependent receptor family.</text>
</comment>
<evidence type="ECO:0000313" key="15">
    <source>
        <dbReference type="EMBL" id="SCQ18771.1"/>
    </source>
</evidence>
<dbReference type="Pfam" id="PF07715">
    <property type="entry name" value="Plug"/>
    <property type="match status" value="1"/>
</dbReference>
<keyword evidence="4 10" id="KW-0812">Transmembrane</keyword>
<dbReference type="Proteomes" id="UP000182057">
    <property type="component" value="Unassembled WGS sequence"/>
</dbReference>
<evidence type="ECO:0000256" key="4">
    <source>
        <dbReference type="ARBA" id="ARBA00022692"/>
    </source>
</evidence>
<dbReference type="InterPro" id="IPR037066">
    <property type="entry name" value="Plug_dom_sf"/>
</dbReference>
<protein>
    <submittedName>
        <fullName evidence="15">TonB-dependent receptor SusC</fullName>
    </submittedName>
</protein>
<sequence length="1103" mass="121900" precursor="true">MDDSMKKALGECVVFRKTPRLIRGMSLLLCLLAISLPEVQADPWKQKRSMETENTALGEKSVLSSMNMHGTARSVAKEIQQQKTVSGRIVDEQGDPVIGANVVEKGTTNGTVTDADGRFSLSVASNCVLHVSYIGYLDEEVQISGRTSVNITLREDTKSLEEVVVVAYGTSKRSVFTGSAASVDHTKLQSPNASFDKSLQGQVAGLQVMSASGQPGSTSSFRIRGSGSLNASNEPLYVVDGVPISANTKYSKLAEDNSNSSSILATLNPQDIESVTVLKDASAASLYGSRAANGVVLITTKNGKLGKASVSFHTQFGLASVPKAYDMMSSAEFYRMKWLSHYEQKREAGESPEKAAVSANAFAQGAITFNPYNVDQPIDANGNLVNGARIIVDTDWQDEIFKTALTQDYNVNVHGGNEKTNYFFSAGYYDQEGVTPSALYKRYSGKGTISTDVASWLKAGMNITFSHSIQHSEVGGGAGASPLYNALLFPNGVPVYLTDRDGNPILDSSGNKQYNFTNPTSLDFNPIAIPQMDLNRSKNYRFLASAFLDFKLYEGLNFKTVFAPDYIHYSESRYWNKEHGNGPAYNGRADRYHTTDLVYTFTNTLNYTNRFAERHLLNAMAGFEYWQSDYERVEAGATTFPLNNMYELSSGASALSPQSKSTKETLISYFGRVEYTYSDRYNFSVSLRSDGSSIFGVDNKWGTFWSAGASWRIEQEDLMKSFEWLDQLKLRLSYGTSGNNQGLDRYQSLGLWDSSSDYIYGTSSGTGHTQLANPHLKWEKQAMFNVGVDFRFLNRFYGSAEYFYKSSKDLLYKYPLAASNGFESIMMNMAKVANYGVELTLGAHVLRDSPLKWNIDFNLSAIRDEIKDLVGDDQIISNTKKIWSKGYSQYEFYMPTWAGVNPVNGDPQWVKIDASGNRGTTNVYSQATYEKQGRATPDFYGGLSTNLSYRGFDLSVLFAYSWGGLVYDALYAQIMHDGNQAGAQMHKDELMAWTSSNTNTNVPKYVNNNTNASDGISTRFLYDATNIKLKNVTLSYTLPSGLKPVSDVLKGARIFVSADNLFTWFKDDWKGYSDIDIFGIGGYNTLTAIPVPTTLTMGFNLTF</sequence>
<feature type="chain" id="PRO_5008922280" evidence="12">
    <location>
        <begin position="42"/>
        <end position="1103"/>
    </location>
</feature>
<dbReference type="AlphaFoldDB" id="A0A1D3UFC1"/>
<evidence type="ECO:0000256" key="8">
    <source>
        <dbReference type="ARBA" id="ARBA00023170"/>
    </source>
</evidence>
<evidence type="ECO:0000256" key="1">
    <source>
        <dbReference type="ARBA" id="ARBA00004571"/>
    </source>
</evidence>
<dbReference type="NCBIfam" id="TIGR04056">
    <property type="entry name" value="OMP_RagA_SusC"/>
    <property type="match status" value="1"/>
</dbReference>
<dbReference type="SUPFAM" id="SSF49464">
    <property type="entry name" value="Carboxypeptidase regulatory domain-like"/>
    <property type="match status" value="1"/>
</dbReference>
<accession>A0A1D3UFC1</accession>
<keyword evidence="9 10" id="KW-0998">Cell outer membrane</keyword>
<dbReference type="PANTHER" id="PTHR30069">
    <property type="entry name" value="TONB-DEPENDENT OUTER MEMBRANE RECEPTOR"/>
    <property type="match status" value="1"/>
</dbReference>
<evidence type="ECO:0000256" key="5">
    <source>
        <dbReference type="ARBA" id="ARBA00022729"/>
    </source>
</evidence>
<evidence type="ECO:0000256" key="11">
    <source>
        <dbReference type="RuleBase" id="RU003357"/>
    </source>
</evidence>
<dbReference type="EMBL" id="FMMM01000021">
    <property type="protein sequence ID" value="SCQ18771.1"/>
    <property type="molecule type" value="Genomic_DNA"/>
</dbReference>
<dbReference type="FunFam" id="2.60.40.1120:FF:000003">
    <property type="entry name" value="Outer membrane protein Omp121"/>
    <property type="match status" value="1"/>
</dbReference>
<dbReference type="SUPFAM" id="SSF56935">
    <property type="entry name" value="Porins"/>
    <property type="match status" value="1"/>
</dbReference>
<feature type="domain" description="TonB-dependent receptor-like beta-barrel" evidence="13">
    <location>
        <begin position="509"/>
        <end position="992"/>
    </location>
</feature>
<dbReference type="PROSITE" id="PS52016">
    <property type="entry name" value="TONB_DEPENDENT_REC_3"/>
    <property type="match status" value="1"/>
</dbReference>
<name>A0A1D3UFC1_TANFO</name>